<evidence type="ECO:0000313" key="2">
    <source>
        <dbReference type="EMBL" id="PJZ93439.1"/>
    </source>
</evidence>
<reference evidence="2" key="1">
    <citation type="submission" date="2017-07" db="EMBL/GenBank/DDBJ databases">
        <title>Leptospira spp. isolated from tropical soils.</title>
        <authorList>
            <person name="Thibeaux R."/>
            <person name="Iraola G."/>
            <person name="Ferres I."/>
            <person name="Bierque E."/>
            <person name="Girault D."/>
            <person name="Soupe-Gilbert M.-E."/>
            <person name="Picardeau M."/>
            <person name="Goarant C."/>
        </authorList>
    </citation>
    <scope>NUCLEOTIDE SEQUENCE [LARGE SCALE GENOMIC DNA]</scope>
    <source>
        <strain evidence="2">ATI7-C-A5</strain>
    </source>
</reference>
<accession>A0A2N0BA68</accession>
<protein>
    <submittedName>
        <fullName evidence="2">Uncharacterized protein</fullName>
    </submittedName>
</protein>
<comment type="caution">
    <text evidence="2">The sequence shown here is derived from an EMBL/GenBank/DDBJ whole genome shotgun (WGS) entry which is preliminary data.</text>
</comment>
<dbReference type="Proteomes" id="UP000232122">
    <property type="component" value="Unassembled WGS sequence"/>
</dbReference>
<keyword evidence="3" id="KW-1185">Reference proteome</keyword>
<accession>A0A2N0BQQ0</accession>
<dbReference type="RefSeq" id="WP_100745305.1">
    <property type="nucleotide sequence ID" value="NZ_NPEF02000020.1"/>
</dbReference>
<name>A0A2N0BA68_9LEPT</name>
<reference evidence="1" key="3">
    <citation type="submission" date="2023-10" db="EMBL/GenBank/DDBJ databases">
        <authorList>
            <person name="Picardeau M."/>
            <person name="Thibeaux R."/>
        </authorList>
    </citation>
    <scope>NUCLEOTIDE SEQUENCE</scope>
    <source>
        <strain evidence="1">ATI7-C-A5</strain>
    </source>
</reference>
<sequence length="175" mass="19921">MKITLLILMSICVGCLSSQERASRVSLSGGNDFITYKVLDIERRFGYTIFNRGYYPKDPNINAVYVEFEIKNISNFNVEISLQPVVPLPGGEAHKMSRVAFGGSFWEKAYYSKERFKYEIEAVKVENEILSAGGSLYRVFVFFYPVRALPDSLLFQAKKEGEDKFETIQVALPKS</sequence>
<reference evidence="1 3" key="2">
    <citation type="journal article" date="2018" name="Microb. Genom.">
        <title>Deciphering the unexplored Leptospira diversity from soils uncovers genomic evolution to virulence.</title>
        <authorList>
            <person name="Thibeaux R."/>
            <person name="Iraola G."/>
            <person name="Ferres I."/>
            <person name="Bierque E."/>
            <person name="Girault D."/>
            <person name="Soupe-Gilbert M.E."/>
            <person name="Picardeau M."/>
            <person name="Goarant C."/>
        </authorList>
    </citation>
    <scope>NUCLEOTIDE SEQUENCE [LARGE SCALE GENOMIC DNA]</scope>
    <source>
        <strain evidence="1 3">ATI7-C-A5</strain>
    </source>
</reference>
<dbReference type="AlphaFoldDB" id="A0A2N0BA68"/>
<dbReference type="EMBL" id="NPEF02000020">
    <property type="protein sequence ID" value="MDV6237149.1"/>
    <property type="molecule type" value="Genomic_DNA"/>
</dbReference>
<proteinExistence type="predicted"/>
<dbReference type="EMBL" id="NPEF01000062">
    <property type="protein sequence ID" value="PJZ93439.1"/>
    <property type="molecule type" value="Genomic_DNA"/>
</dbReference>
<organism evidence="2">
    <name type="scientific">Leptospira ellisii</name>
    <dbReference type="NCBI Taxonomy" id="2023197"/>
    <lineage>
        <taxon>Bacteria</taxon>
        <taxon>Pseudomonadati</taxon>
        <taxon>Spirochaetota</taxon>
        <taxon>Spirochaetia</taxon>
        <taxon>Leptospirales</taxon>
        <taxon>Leptospiraceae</taxon>
        <taxon>Leptospira</taxon>
    </lineage>
</organism>
<gene>
    <name evidence="1" type="ORF">CH379_016070</name>
    <name evidence="2" type="ORF">CH379_07820</name>
</gene>
<dbReference type="OrthoDB" id="332916at2"/>
<evidence type="ECO:0000313" key="1">
    <source>
        <dbReference type="EMBL" id="MDV6237149.1"/>
    </source>
</evidence>
<evidence type="ECO:0000313" key="3">
    <source>
        <dbReference type="Proteomes" id="UP000232122"/>
    </source>
</evidence>